<dbReference type="NCBIfam" id="TIGR03016">
    <property type="entry name" value="pepcterm_hypo_1"/>
    <property type="match status" value="1"/>
</dbReference>
<evidence type="ECO:0008006" key="3">
    <source>
        <dbReference type="Google" id="ProtNLM"/>
    </source>
</evidence>
<gene>
    <name evidence="1" type="ORF">H744_2c2383</name>
</gene>
<keyword evidence="2" id="KW-1185">Reference proteome</keyword>
<organism evidence="1 2">
    <name type="scientific">Photobacterium gaetbulicola Gung47</name>
    <dbReference type="NCBI Taxonomy" id="658445"/>
    <lineage>
        <taxon>Bacteria</taxon>
        <taxon>Pseudomonadati</taxon>
        <taxon>Pseudomonadota</taxon>
        <taxon>Gammaproteobacteria</taxon>
        <taxon>Vibrionales</taxon>
        <taxon>Vibrionaceae</taxon>
        <taxon>Photobacterium</taxon>
    </lineage>
</organism>
<dbReference type="EMBL" id="CP005974">
    <property type="protein sequence ID" value="AJR09046.1"/>
    <property type="molecule type" value="Genomic_DNA"/>
</dbReference>
<protein>
    <recommendedName>
        <fullName evidence="3">TIGR03016 family PEP-CTERM system-associated outer membrane protein</fullName>
    </recommendedName>
</protein>
<name>A0A0C5WBN4_9GAMM</name>
<dbReference type="KEGG" id="pgb:H744_2c2383"/>
<sequence length="487" mass="56436">MDMAMKKRYQVLNYVTACSIIWANVSVAEESWFHPYVETGLLYTDNVYQSAEDPESSLVTSVEAGLYSKLIGKDGSVVLNYDIEQLLYSHDSDENDTYQRLLFLTDKKLSNTGLKFDAIATIYNIAQSNDNNANADIVSKNTIESKNAEIGLSFLSNPRDEVALNLRGYGVITDNEDDIGNYKGYGATLDFSNGLNHKVLFWDSNGLYDRKKNREDDTETTRSYFKGALGLQTTYKLSPLVRLNYENYEGVSYLDTEETFSWGPGLRYFITQASYFELSYNFAEKGDISDYWGGAINLEPSPRLLINFSYDKRYFGDAYDFTLIHKSRKMVNTITYIEDTNNFQREFYSTDEDIEVFTLNRRLEWFTELVGRRENYGLKIFYHDQEPLKNDDTLRDETGIGASLLATYALSRRLDVSGELSYSQYNFRRPGESDQDDDYFDLVLSSSYRFYRNVFSTVKYEYNSRSSNIDSRDYDENRISIDVRMEW</sequence>
<dbReference type="Proteomes" id="UP000032303">
    <property type="component" value="Chromosome 2"/>
</dbReference>
<dbReference type="InterPro" id="IPR018759">
    <property type="entry name" value="BBP2_2"/>
</dbReference>
<accession>A0A0C5WBN4</accession>
<evidence type="ECO:0000313" key="1">
    <source>
        <dbReference type="EMBL" id="AJR09046.1"/>
    </source>
</evidence>
<dbReference type="AlphaFoldDB" id="A0A0C5WBN4"/>
<dbReference type="Pfam" id="PF10082">
    <property type="entry name" value="BBP2_2"/>
    <property type="match status" value="1"/>
</dbReference>
<reference evidence="1 2" key="1">
    <citation type="submission" date="2013-05" db="EMBL/GenBank/DDBJ databases">
        <title>Complete genome sequence of the lipase-producing bacterium Photobacterium gaetbulicola Gung47.</title>
        <authorList>
            <person name="Kim Y.-O."/>
        </authorList>
    </citation>
    <scope>NUCLEOTIDE SEQUENCE [LARGE SCALE GENOMIC DNA]</scope>
    <source>
        <strain evidence="1 2">Gung47</strain>
    </source>
</reference>
<dbReference type="InterPro" id="IPR017467">
    <property type="entry name" value="CHP03016_PEP-CTERM"/>
</dbReference>
<dbReference type="STRING" id="658445.H744_2c2383"/>
<dbReference type="HOGENOM" id="CLU_560020_0_0_6"/>
<dbReference type="PATRIC" id="fig|658445.3.peg.4390"/>
<proteinExistence type="predicted"/>
<dbReference type="OrthoDB" id="5750656at2"/>
<evidence type="ECO:0000313" key="2">
    <source>
        <dbReference type="Proteomes" id="UP000032303"/>
    </source>
</evidence>